<evidence type="ECO:0000313" key="2">
    <source>
        <dbReference type="EMBL" id="CAD9168080.1"/>
    </source>
</evidence>
<feature type="compositionally biased region" description="Polar residues" evidence="1">
    <location>
        <begin position="86"/>
        <end position="99"/>
    </location>
</feature>
<gene>
    <name evidence="2" type="ORF">ACAT0790_LOCUS44848</name>
</gene>
<sequence>MAQAHIVGLRPPAAPECASRGALAPVYRAMPRPFVACAGTLSARRPHHLGAPRRRGLIPRLAAALAAVPLLLALGQTRAGAAWQVPTRQSRLLRPSSSAREGRAPRRSAATALAEQTPPHTSPMLYSRSAIAAVEEVVGAHQRSTASKGLTPSEEERLRWVQARLSKLNARHEQVVAKQEVLAKEWEAVADRRKQPI</sequence>
<dbReference type="EMBL" id="HBGE01074883">
    <property type="protein sequence ID" value="CAD9168080.1"/>
    <property type="molecule type" value="Transcribed_RNA"/>
</dbReference>
<evidence type="ECO:0000256" key="1">
    <source>
        <dbReference type="SAM" id="MobiDB-lite"/>
    </source>
</evidence>
<name>A0A7S1RJD6_ALECA</name>
<dbReference type="AlphaFoldDB" id="A0A7S1RJD6"/>
<reference evidence="2" key="1">
    <citation type="submission" date="2021-01" db="EMBL/GenBank/DDBJ databases">
        <authorList>
            <person name="Corre E."/>
            <person name="Pelletier E."/>
            <person name="Niang G."/>
            <person name="Scheremetjew M."/>
            <person name="Finn R."/>
            <person name="Kale V."/>
            <person name="Holt S."/>
            <person name="Cochrane G."/>
            <person name="Meng A."/>
            <person name="Brown T."/>
            <person name="Cohen L."/>
        </authorList>
    </citation>
    <scope>NUCLEOTIDE SEQUENCE</scope>
    <source>
        <strain evidence="2">OF101</strain>
    </source>
</reference>
<protein>
    <submittedName>
        <fullName evidence="2">Uncharacterized protein</fullName>
    </submittedName>
</protein>
<organism evidence="2">
    <name type="scientific">Alexandrium catenella</name>
    <name type="common">Red tide dinoflagellate</name>
    <name type="synonym">Gonyaulax catenella</name>
    <dbReference type="NCBI Taxonomy" id="2925"/>
    <lineage>
        <taxon>Eukaryota</taxon>
        <taxon>Sar</taxon>
        <taxon>Alveolata</taxon>
        <taxon>Dinophyceae</taxon>
        <taxon>Gonyaulacales</taxon>
        <taxon>Pyrocystaceae</taxon>
        <taxon>Alexandrium</taxon>
    </lineage>
</organism>
<proteinExistence type="predicted"/>
<feature type="region of interest" description="Disordered" evidence="1">
    <location>
        <begin position="86"/>
        <end position="122"/>
    </location>
</feature>
<accession>A0A7S1RJD6</accession>